<comment type="caution">
    <text evidence="9">The sequence shown here is derived from an EMBL/GenBank/DDBJ whole genome shotgun (WGS) entry which is preliminary data.</text>
</comment>
<dbReference type="PANTHER" id="PTHR23328:SF0">
    <property type="entry name" value="RING-TYPE DOMAIN-CONTAINING PROTEIN"/>
    <property type="match status" value="1"/>
</dbReference>
<proteinExistence type="predicted"/>
<evidence type="ECO:0000256" key="3">
    <source>
        <dbReference type="ARBA" id="ARBA00012483"/>
    </source>
</evidence>
<feature type="region of interest" description="Disordered" evidence="8">
    <location>
        <begin position="1"/>
        <end position="43"/>
    </location>
</feature>
<comment type="catalytic activity">
    <reaction evidence="1">
        <text>S-ubiquitinyl-[E2 ubiquitin-conjugating enzyme]-L-cysteine + [acceptor protein]-L-lysine = [E2 ubiquitin-conjugating enzyme]-L-cysteine + N(6)-ubiquitinyl-[acceptor protein]-L-lysine.</text>
        <dbReference type="EC" id="2.3.2.27"/>
    </reaction>
</comment>
<feature type="compositionally biased region" description="Polar residues" evidence="8">
    <location>
        <begin position="71"/>
        <end position="89"/>
    </location>
</feature>
<name>A0AAN8UCT0_9MAGN</name>
<accession>A0AAN8UCT0</accession>
<keyword evidence="4" id="KW-0808">Transferase</keyword>
<reference evidence="9 10" key="1">
    <citation type="submission" date="2023-12" db="EMBL/GenBank/DDBJ databases">
        <title>A high-quality genome assembly for Dillenia turbinata (Dilleniales).</title>
        <authorList>
            <person name="Chanderbali A."/>
        </authorList>
    </citation>
    <scope>NUCLEOTIDE SEQUENCE [LARGE SCALE GENOMIC DNA]</scope>
    <source>
        <strain evidence="9">LSX21</strain>
        <tissue evidence="9">Leaf</tissue>
    </source>
</reference>
<evidence type="ECO:0000256" key="4">
    <source>
        <dbReference type="ARBA" id="ARBA00022679"/>
    </source>
</evidence>
<feature type="region of interest" description="Disordered" evidence="8">
    <location>
        <begin position="216"/>
        <end position="300"/>
    </location>
</feature>
<evidence type="ECO:0000256" key="1">
    <source>
        <dbReference type="ARBA" id="ARBA00000900"/>
    </source>
</evidence>
<evidence type="ECO:0000256" key="5">
    <source>
        <dbReference type="ARBA" id="ARBA00022763"/>
    </source>
</evidence>
<keyword evidence="5" id="KW-0227">DNA damage</keyword>
<dbReference type="GO" id="GO:0031491">
    <property type="term" value="F:nucleosome binding"/>
    <property type="evidence" value="ECO:0007669"/>
    <property type="project" value="TreeGrafter"/>
</dbReference>
<evidence type="ECO:0000256" key="8">
    <source>
        <dbReference type="SAM" id="MobiDB-lite"/>
    </source>
</evidence>
<sequence>MLMRGQTEPEKQQSPQNPKQQSPKQPTNVVGDGRSTESILSPGFRSMAEMAGWDEESLLFASLIVEDTPDRVSNQKRPTDLQFKTPTTYSRRKRRAPRRSPIAIPVPVLDLDEEPTVKGEDEKKSEPKIEDKKVKDEGSSKGSSYSCSNTVLPCIDKLREELSCAKCLLSAADKCGKRCPKCRQHMSNGRSCTVNTVLWNTIQLLFPQETEARKAAAVASNSQERETKNKSPIRNNHSNDNLHSHNRFLRESDTGEGSSYMQGELRRLRNGSLRNRSTRVSRPSSRDVSERRRKGMAEQDEDAALALRLQREEFMEAFGGTDEPERFHSAGANLRAMASRAMTLGLRGRRYIL</sequence>
<evidence type="ECO:0000313" key="10">
    <source>
        <dbReference type="Proteomes" id="UP001370490"/>
    </source>
</evidence>
<dbReference type="InterPro" id="IPR013083">
    <property type="entry name" value="Znf_RING/FYVE/PHD"/>
</dbReference>
<dbReference type="GO" id="GO:0035861">
    <property type="term" value="C:site of double-strand break"/>
    <property type="evidence" value="ECO:0007669"/>
    <property type="project" value="TreeGrafter"/>
</dbReference>
<dbReference type="InterPro" id="IPR051657">
    <property type="entry name" value="RNF168/RNF169_E3_ubiq-ligase"/>
</dbReference>
<evidence type="ECO:0000256" key="6">
    <source>
        <dbReference type="ARBA" id="ARBA00022786"/>
    </source>
</evidence>
<keyword evidence="10" id="KW-1185">Reference proteome</keyword>
<dbReference type="GO" id="GO:0006302">
    <property type="term" value="P:double-strand break repair"/>
    <property type="evidence" value="ECO:0007669"/>
    <property type="project" value="TreeGrafter"/>
</dbReference>
<evidence type="ECO:0000256" key="7">
    <source>
        <dbReference type="ARBA" id="ARBA00023242"/>
    </source>
</evidence>
<keyword evidence="6" id="KW-0833">Ubl conjugation pathway</keyword>
<dbReference type="GO" id="GO:0061630">
    <property type="term" value="F:ubiquitin protein ligase activity"/>
    <property type="evidence" value="ECO:0007669"/>
    <property type="project" value="UniProtKB-EC"/>
</dbReference>
<protein>
    <recommendedName>
        <fullName evidence="3">RING-type E3 ubiquitin transferase</fullName>
        <ecNumber evidence="3">2.3.2.27</ecNumber>
    </recommendedName>
</protein>
<comment type="subcellular location">
    <subcellularLocation>
        <location evidence="2">Nucleus</location>
    </subcellularLocation>
</comment>
<dbReference type="EMBL" id="JBAMMX010000027">
    <property type="protein sequence ID" value="KAK6913030.1"/>
    <property type="molecule type" value="Genomic_DNA"/>
</dbReference>
<dbReference type="GO" id="GO:0005634">
    <property type="term" value="C:nucleus"/>
    <property type="evidence" value="ECO:0007669"/>
    <property type="project" value="UniProtKB-SubCell"/>
</dbReference>
<dbReference type="Proteomes" id="UP001370490">
    <property type="component" value="Unassembled WGS sequence"/>
</dbReference>
<feature type="compositionally biased region" description="Low complexity" evidence="8">
    <location>
        <begin position="99"/>
        <end position="108"/>
    </location>
</feature>
<feature type="compositionally biased region" description="Basic and acidic residues" evidence="8">
    <location>
        <begin position="240"/>
        <end position="253"/>
    </location>
</feature>
<feature type="compositionally biased region" description="Low complexity" evidence="8">
    <location>
        <begin position="12"/>
        <end position="26"/>
    </location>
</feature>
<evidence type="ECO:0000313" key="9">
    <source>
        <dbReference type="EMBL" id="KAK6913030.1"/>
    </source>
</evidence>
<gene>
    <name evidence="9" type="ORF">RJ641_022631</name>
</gene>
<dbReference type="PANTHER" id="PTHR23328">
    <property type="entry name" value="RING-TYPE DOMAIN-CONTAINING PROTEIN"/>
    <property type="match status" value="1"/>
</dbReference>
<feature type="compositionally biased region" description="Basic and acidic residues" evidence="8">
    <location>
        <begin position="115"/>
        <end position="139"/>
    </location>
</feature>
<organism evidence="9 10">
    <name type="scientific">Dillenia turbinata</name>
    <dbReference type="NCBI Taxonomy" id="194707"/>
    <lineage>
        <taxon>Eukaryota</taxon>
        <taxon>Viridiplantae</taxon>
        <taxon>Streptophyta</taxon>
        <taxon>Embryophyta</taxon>
        <taxon>Tracheophyta</taxon>
        <taxon>Spermatophyta</taxon>
        <taxon>Magnoliopsida</taxon>
        <taxon>eudicotyledons</taxon>
        <taxon>Gunneridae</taxon>
        <taxon>Pentapetalae</taxon>
        <taxon>Dilleniales</taxon>
        <taxon>Dilleniaceae</taxon>
        <taxon>Dillenia</taxon>
    </lineage>
</organism>
<dbReference type="Gene3D" id="3.30.40.10">
    <property type="entry name" value="Zinc/RING finger domain, C3HC4 (zinc finger)"/>
    <property type="match status" value="1"/>
</dbReference>
<keyword evidence="7" id="KW-0539">Nucleus</keyword>
<feature type="region of interest" description="Disordered" evidence="8">
    <location>
        <begin position="67"/>
        <end position="146"/>
    </location>
</feature>
<dbReference type="EC" id="2.3.2.27" evidence="3"/>
<evidence type="ECO:0000256" key="2">
    <source>
        <dbReference type="ARBA" id="ARBA00004123"/>
    </source>
</evidence>
<dbReference type="AlphaFoldDB" id="A0AAN8UCT0"/>